<dbReference type="GO" id="GO:0005737">
    <property type="term" value="C:cytoplasm"/>
    <property type="evidence" value="ECO:0007669"/>
    <property type="project" value="UniProtKB-SubCell"/>
</dbReference>
<keyword evidence="4" id="KW-0969">Cilium</keyword>
<feature type="domain" description="Cep192/Spd-2-like" evidence="7">
    <location>
        <begin position="261"/>
        <end position="368"/>
    </location>
</feature>
<accession>A0A1F7SM37</accession>
<dbReference type="STRING" id="1817883.A3G31_01805"/>
<comment type="subcellular location">
    <subcellularLocation>
        <location evidence="1">Cell projection</location>
        <location evidence="1">Cilium</location>
    </subcellularLocation>
    <subcellularLocation>
        <location evidence="2">Cytoplasm</location>
    </subcellularLocation>
</comment>
<evidence type="ECO:0000256" key="2">
    <source>
        <dbReference type="ARBA" id="ARBA00004496"/>
    </source>
</evidence>
<dbReference type="AlphaFoldDB" id="A0A1F7SM37"/>
<keyword evidence="6" id="KW-0732">Signal</keyword>
<evidence type="ECO:0000256" key="4">
    <source>
        <dbReference type="ARBA" id="ARBA00023069"/>
    </source>
</evidence>
<feature type="signal peptide" evidence="6">
    <location>
        <begin position="1"/>
        <end position="31"/>
    </location>
</feature>
<keyword evidence="5" id="KW-0966">Cell projection</keyword>
<evidence type="ECO:0000256" key="5">
    <source>
        <dbReference type="ARBA" id="ARBA00023273"/>
    </source>
</evidence>
<dbReference type="InterPro" id="IPR013783">
    <property type="entry name" value="Ig-like_fold"/>
</dbReference>
<reference evidence="9 10" key="1">
    <citation type="journal article" date="2016" name="Nat. Commun.">
        <title>Thousands of microbial genomes shed light on interconnected biogeochemical processes in an aquifer system.</title>
        <authorList>
            <person name="Anantharaman K."/>
            <person name="Brown C.T."/>
            <person name="Hug L.A."/>
            <person name="Sharon I."/>
            <person name="Castelle C.J."/>
            <person name="Probst A.J."/>
            <person name="Thomas B.C."/>
            <person name="Singh A."/>
            <person name="Wilkins M.J."/>
            <person name="Karaoz U."/>
            <person name="Brodie E.L."/>
            <person name="Williams K.H."/>
            <person name="Hubbard S.S."/>
            <person name="Banfield J.F."/>
        </authorList>
    </citation>
    <scope>NUCLEOTIDE SEQUENCE [LARGE SCALE GENOMIC DNA]</scope>
</reference>
<feature type="domain" description="HYDIN/VesB/CFA65-like Ig-like" evidence="8">
    <location>
        <begin position="33"/>
        <end position="139"/>
    </location>
</feature>
<dbReference type="PROSITE" id="PS50194">
    <property type="entry name" value="FILAMIN_REPEAT"/>
    <property type="match status" value="1"/>
</dbReference>
<dbReference type="InterPro" id="IPR033305">
    <property type="entry name" value="Hydin-like"/>
</dbReference>
<evidence type="ECO:0000313" key="9">
    <source>
        <dbReference type="EMBL" id="OGL54839.1"/>
    </source>
</evidence>
<evidence type="ECO:0000259" key="8">
    <source>
        <dbReference type="Pfam" id="PF22544"/>
    </source>
</evidence>
<evidence type="ECO:0000259" key="7">
    <source>
        <dbReference type="Pfam" id="PF22073"/>
    </source>
</evidence>
<dbReference type="Pfam" id="PF22073">
    <property type="entry name" value="Cep192_D4"/>
    <property type="match status" value="1"/>
</dbReference>
<dbReference type="InterPro" id="IPR017868">
    <property type="entry name" value="Filamin/ABP280_repeat-like"/>
</dbReference>
<feature type="chain" id="PRO_5009532409" description="Abnormal spindle-like microcephaly-associated protein ASH domain-containing protein" evidence="6">
    <location>
        <begin position="32"/>
        <end position="555"/>
    </location>
</feature>
<dbReference type="Gene3D" id="2.60.40.10">
    <property type="entry name" value="Immunoglobulins"/>
    <property type="match status" value="5"/>
</dbReference>
<dbReference type="PANTHER" id="PTHR23053:SF0">
    <property type="entry name" value="HYDROCEPHALUS-INDUCING PROTEIN HOMOLOG"/>
    <property type="match status" value="1"/>
</dbReference>
<dbReference type="Pfam" id="PF22544">
    <property type="entry name" value="HYDIN_VesB_CFA65-like_Ig"/>
    <property type="match status" value="1"/>
</dbReference>
<dbReference type="NCBIfam" id="NF012200">
    <property type="entry name" value="choice_anch_D"/>
    <property type="match status" value="3"/>
</dbReference>
<evidence type="ECO:0000256" key="3">
    <source>
        <dbReference type="ARBA" id="ARBA00022490"/>
    </source>
</evidence>
<organism evidence="9 10">
    <name type="scientific">Candidatus Schekmanbacteria bacterium RIFCSPLOWO2_12_FULL_38_15</name>
    <dbReference type="NCBI Taxonomy" id="1817883"/>
    <lineage>
        <taxon>Bacteria</taxon>
        <taxon>Candidatus Schekmaniibacteriota</taxon>
    </lineage>
</organism>
<comment type="caution">
    <text evidence="9">The sequence shown here is derived from an EMBL/GenBank/DDBJ whole genome shotgun (WGS) entry which is preliminary data.</text>
</comment>
<evidence type="ECO:0000256" key="6">
    <source>
        <dbReference type="SAM" id="SignalP"/>
    </source>
</evidence>
<protein>
    <recommendedName>
        <fullName evidence="11">Abnormal spindle-like microcephaly-associated protein ASH domain-containing protein</fullName>
    </recommendedName>
</protein>
<dbReference type="SUPFAM" id="SSF81296">
    <property type="entry name" value="E set domains"/>
    <property type="match status" value="2"/>
</dbReference>
<sequence>MLKSMFIKFLNLSTIILVLLLGAGSFSSAYAQPDISVSPTSHNFGNVTEGNSSTPLTVTISNDGDGDLTITSLSITGTDLTEFSIDPDSDTCSGEIIAPAGDCTADITFDPATEGAKSANLSISSDDPNEDPLNISLTGTGEAVPPPGVTDISVSYNSHDFGDVNPGDSSTPFTIIISNNSTVNLTITSLSITGTDLTEFSIDPDSDTCSGEIIAPTGDCTADITFDPATEGAKSANLSISSDDPNEDPFDVSLLGTGVVPDISADPELLNFVDITVDTSSEPQEVLISNNGEGALEITDISITGLNKDEFSIYSSEECLGVTLLTGESCSVSVVFEPTSEGNKQAKLSIESDDPDENPLKLSLTGRGFVPCGNSPEIKTLSKSKGTYSDTVVIKGSGFCTDQGTVIFAKGTIGVEAEIDGDGWEDTKITVRVPWGCQVGKNKVKVITNYGTESATKPFKFLKPLLVITKLSLPSGSIASELEITGKNFGIQDENNSFVQFDKTKAEISEWKNDSIILTIPSIIKVTKKGKIVSISVNTIYGLSKSKKFKVLPVK</sequence>
<gene>
    <name evidence="9" type="ORF">A3G31_01805</name>
</gene>
<dbReference type="EMBL" id="MGDI01000005">
    <property type="protein sequence ID" value="OGL54839.1"/>
    <property type="molecule type" value="Genomic_DNA"/>
</dbReference>
<evidence type="ECO:0000313" key="10">
    <source>
        <dbReference type="Proteomes" id="UP000178082"/>
    </source>
</evidence>
<evidence type="ECO:0000256" key="1">
    <source>
        <dbReference type="ARBA" id="ARBA00004138"/>
    </source>
</evidence>
<dbReference type="InterPro" id="IPR053879">
    <property type="entry name" value="HYDIN_VesB_CFA65-like_Ig"/>
</dbReference>
<proteinExistence type="predicted"/>
<dbReference type="Proteomes" id="UP000178082">
    <property type="component" value="Unassembled WGS sequence"/>
</dbReference>
<dbReference type="InterPro" id="IPR054090">
    <property type="entry name" value="Cep192_Spd-2-like_dom"/>
</dbReference>
<dbReference type="InterPro" id="IPR014756">
    <property type="entry name" value="Ig_E-set"/>
</dbReference>
<name>A0A1F7SM37_9BACT</name>
<keyword evidence="3" id="KW-0963">Cytoplasm</keyword>
<evidence type="ECO:0008006" key="11">
    <source>
        <dbReference type="Google" id="ProtNLM"/>
    </source>
</evidence>
<dbReference type="PANTHER" id="PTHR23053">
    <property type="entry name" value="DLEC1 DELETED IN LUNG AND ESOPHAGEAL CANCER 1"/>
    <property type="match status" value="1"/>
</dbReference>